<dbReference type="AlphaFoldDB" id="A0A9D4DGV7"/>
<sequence>MAYWRDWEAGMENLLMLHDDTNPPQQYLLQVINTYSPEAVTTITDEILLRKYSVQVLLSSERCKQESEHLLSNHGDIIRNGLSVSAIPNWDMVTALHICKALPEIQHWIDRCRGRPWPPAQLLEAARVAPSFLVPAGHPDIDY</sequence>
<comment type="caution">
    <text evidence="1">The sequence shown here is derived from an EMBL/GenBank/DDBJ whole genome shotgun (WGS) entry which is preliminary data.</text>
</comment>
<organism evidence="1 2">
    <name type="scientific">Dreissena polymorpha</name>
    <name type="common">Zebra mussel</name>
    <name type="synonym">Mytilus polymorpha</name>
    <dbReference type="NCBI Taxonomy" id="45954"/>
    <lineage>
        <taxon>Eukaryota</taxon>
        <taxon>Metazoa</taxon>
        <taxon>Spiralia</taxon>
        <taxon>Lophotrochozoa</taxon>
        <taxon>Mollusca</taxon>
        <taxon>Bivalvia</taxon>
        <taxon>Autobranchia</taxon>
        <taxon>Heteroconchia</taxon>
        <taxon>Euheterodonta</taxon>
        <taxon>Imparidentia</taxon>
        <taxon>Neoheterodontei</taxon>
        <taxon>Myida</taxon>
        <taxon>Dreissenoidea</taxon>
        <taxon>Dreissenidae</taxon>
        <taxon>Dreissena</taxon>
    </lineage>
</organism>
<proteinExistence type="predicted"/>
<name>A0A9D4DGV7_DREPO</name>
<protein>
    <submittedName>
        <fullName evidence="1">Uncharacterized protein</fullName>
    </submittedName>
</protein>
<reference evidence="1" key="1">
    <citation type="journal article" date="2019" name="bioRxiv">
        <title>The Genome of the Zebra Mussel, Dreissena polymorpha: A Resource for Invasive Species Research.</title>
        <authorList>
            <person name="McCartney M.A."/>
            <person name="Auch B."/>
            <person name="Kono T."/>
            <person name="Mallez S."/>
            <person name="Zhang Y."/>
            <person name="Obille A."/>
            <person name="Becker A."/>
            <person name="Abrahante J.E."/>
            <person name="Garbe J."/>
            <person name="Badalamenti J.P."/>
            <person name="Herman A."/>
            <person name="Mangelson H."/>
            <person name="Liachko I."/>
            <person name="Sullivan S."/>
            <person name="Sone E.D."/>
            <person name="Koren S."/>
            <person name="Silverstein K.A.T."/>
            <person name="Beckman K.B."/>
            <person name="Gohl D.M."/>
        </authorList>
    </citation>
    <scope>NUCLEOTIDE SEQUENCE</scope>
    <source>
        <strain evidence="1">Duluth1</strain>
        <tissue evidence="1">Whole animal</tissue>
    </source>
</reference>
<gene>
    <name evidence="1" type="ORF">DPMN_183276</name>
</gene>
<reference evidence="1" key="2">
    <citation type="submission" date="2020-11" db="EMBL/GenBank/DDBJ databases">
        <authorList>
            <person name="McCartney M.A."/>
            <person name="Auch B."/>
            <person name="Kono T."/>
            <person name="Mallez S."/>
            <person name="Becker A."/>
            <person name="Gohl D.M."/>
            <person name="Silverstein K.A.T."/>
            <person name="Koren S."/>
            <person name="Bechman K.B."/>
            <person name="Herman A."/>
            <person name="Abrahante J.E."/>
            <person name="Garbe J."/>
        </authorList>
    </citation>
    <scope>NUCLEOTIDE SEQUENCE</scope>
    <source>
        <strain evidence="1">Duluth1</strain>
        <tissue evidence="1">Whole animal</tissue>
    </source>
</reference>
<accession>A0A9D4DGV7</accession>
<dbReference type="Proteomes" id="UP000828390">
    <property type="component" value="Unassembled WGS sequence"/>
</dbReference>
<evidence type="ECO:0000313" key="1">
    <source>
        <dbReference type="EMBL" id="KAH3748821.1"/>
    </source>
</evidence>
<dbReference type="EMBL" id="JAIWYP010000010">
    <property type="protein sequence ID" value="KAH3748821.1"/>
    <property type="molecule type" value="Genomic_DNA"/>
</dbReference>
<keyword evidence="2" id="KW-1185">Reference proteome</keyword>
<evidence type="ECO:0000313" key="2">
    <source>
        <dbReference type="Proteomes" id="UP000828390"/>
    </source>
</evidence>